<dbReference type="FunCoup" id="A0A369J891">
    <property type="interactions" value="391"/>
</dbReference>
<dbReference type="InParanoid" id="A0A369J891"/>
<dbReference type="GO" id="GO:0003688">
    <property type="term" value="F:DNA replication origin binding"/>
    <property type="evidence" value="ECO:0007669"/>
    <property type="project" value="TreeGrafter"/>
</dbReference>
<comment type="similarity">
    <text evidence="1">Belongs to the CDC6/cdc18 family.</text>
</comment>
<feature type="coiled-coil region" evidence="3">
    <location>
        <begin position="689"/>
        <end position="716"/>
    </location>
</feature>
<evidence type="ECO:0000256" key="3">
    <source>
        <dbReference type="SAM" id="Coils"/>
    </source>
</evidence>
<gene>
    <name evidence="6" type="primary">Cdc6</name>
    <name evidence="6" type="ORF">Hypma_002378</name>
</gene>
<evidence type="ECO:0000256" key="4">
    <source>
        <dbReference type="SAM" id="MobiDB-lite"/>
    </source>
</evidence>
<feature type="region of interest" description="Disordered" evidence="4">
    <location>
        <begin position="128"/>
        <end position="155"/>
    </location>
</feature>
<dbReference type="InterPro" id="IPR027417">
    <property type="entry name" value="P-loop_NTPase"/>
</dbReference>
<feature type="compositionally biased region" description="Low complexity" evidence="4">
    <location>
        <begin position="540"/>
        <end position="563"/>
    </location>
</feature>
<dbReference type="AlphaFoldDB" id="A0A369J891"/>
<feature type="region of interest" description="Disordered" evidence="4">
    <location>
        <begin position="483"/>
        <end position="505"/>
    </location>
</feature>
<protein>
    <submittedName>
        <fullName evidence="6">Cell division control protein 6</fullName>
    </submittedName>
</protein>
<feature type="region of interest" description="Disordered" evidence="4">
    <location>
        <begin position="1"/>
        <end position="20"/>
    </location>
</feature>
<feature type="compositionally biased region" description="Low complexity" evidence="4">
    <location>
        <begin position="128"/>
        <end position="150"/>
    </location>
</feature>
<name>A0A369J891_HYPMA</name>
<dbReference type="InterPro" id="IPR050311">
    <property type="entry name" value="ORC1/CDC6"/>
</dbReference>
<feature type="compositionally biased region" description="Polar residues" evidence="4">
    <location>
        <begin position="490"/>
        <end position="505"/>
    </location>
</feature>
<dbReference type="GO" id="GO:0033314">
    <property type="term" value="P:mitotic DNA replication checkpoint signaling"/>
    <property type="evidence" value="ECO:0007669"/>
    <property type="project" value="TreeGrafter"/>
</dbReference>
<dbReference type="EMBL" id="LUEZ02000122">
    <property type="protein sequence ID" value="RDB16817.1"/>
    <property type="molecule type" value="Genomic_DNA"/>
</dbReference>
<comment type="caution">
    <text evidence="6">The sequence shown here is derived from an EMBL/GenBank/DDBJ whole genome shotgun (WGS) entry which is preliminary data.</text>
</comment>
<evidence type="ECO:0000256" key="2">
    <source>
        <dbReference type="ARBA" id="ARBA00022705"/>
    </source>
</evidence>
<dbReference type="InterPro" id="IPR049945">
    <property type="entry name" value="AAA_22"/>
</dbReference>
<keyword evidence="3" id="KW-0175">Coiled coil</keyword>
<evidence type="ECO:0000313" key="6">
    <source>
        <dbReference type="EMBL" id="RDB16817.1"/>
    </source>
</evidence>
<evidence type="ECO:0000313" key="7">
    <source>
        <dbReference type="Proteomes" id="UP000076154"/>
    </source>
</evidence>
<sequence>MRRVDAFDGSGVRKSTTSTTIPQHPELVAATDVYAMQTTRLTRSSVLGKRAHQQPEASVPAPCEQQLQTPDPTPNPKRVRTSIGVVDDDANKENVPPFSPELVNIDISTPRSARPLRRTATELITPTRARPTPRRYASSSTISSSPATPTGEISHLAISTPPPTPPFSLLSIHARARALLRSTCNNTNTAIAGRDAERATINEFITSFLGDSNDTNDASSTSLYISGSPGTGKTALVNSVLRSIPSEAKIVFINCMALNNVESLWDRLIEELEDSKKHKASGRAKKVKGRDAIESLLSHHKTKCIVILDELDHITPTTQSLSSLFSLPNTTPSTLRIIGIANTHTLTSSSSSTSSISAASNVQTLHFAPYTPAQLQAVLQSRLQPLYEVDSADDGKLLAAAKKLLPPPTLMLLTKKVAALTGDVRSLFEVLRGAIDLAVIAAATSSPTSPSLASVNEDPLATPTPTVTPAHILAALKAYTPSSTSTSTTKATLPSQSNAPAPSTGNSEIVAKISNLGLQARLALLCILLASKRLEADLPLSASASSSPKKSPSSPMKRSSSLPNPNSNGVGIDPSQLHAYYGTILTRSDSSPFEAVSRSEFGDLVGVLEGIGLVCLGGAADLSSGTGAKRAFGRSASFGGGAGFGGAGKGKGKGEVRLAKGVRTDEVLRGLGITDLAETPADVIEEEVHAIWAREKARLSRDLKAIERERARTKASMNGFEGALED</sequence>
<dbReference type="Proteomes" id="UP000076154">
    <property type="component" value="Unassembled WGS sequence"/>
</dbReference>
<accession>A0A369J891</accession>
<keyword evidence="6" id="KW-0132">Cell division</keyword>
<dbReference type="CDD" id="cd00009">
    <property type="entry name" value="AAA"/>
    <property type="match status" value="1"/>
</dbReference>
<feature type="region of interest" description="Disordered" evidence="4">
    <location>
        <begin position="45"/>
        <end position="78"/>
    </location>
</feature>
<dbReference type="GO" id="GO:0006270">
    <property type="term" value="P:DNA replication initiation"/>
    <property type="evidence" value="ECO:0007669"/>
    <property type="project" value="TreeGrafter"/>
</dbReference>
<dbReference type="GO" id="GO:0016887">
    <property type="term" value="F:ATP hydrolysis activity"/>
    <property type="evidence" value="ECO:0007669"/>
    <property type="project" value="InterPro"/>
</dbReference>
<dbReference type="InterPro" id="IPR003593">
    <property type="entry name" value="AAA+_ATPase"/>
</dbReference>
<dbReference type="SUPFAM" id="SSF52540">
    <property type="entry name" value="P-loop containing nucleoside triphosphate hydrolases"/>
    <property type="match status" value="1"/>
</dbReference>
<dbReference type="GO" id="GO:0005634">
    <property type="term" value="C:nucleus"/>
    <property type="evidence" value="ECO:0007669"/>
    <property type="project" value="TreeGrafter"/>
</dbReference>
<dbReference type="OrthoDB" id="1926878at2759"/>
<organism evidence="6 7">
    <name type="scientific">Hypsizygus marmoreus</name>
    <name type="common">White beech mushroom</name>
    <name type="synonym">Agaricus marmoreus</name>
    <dbReference type="NCBI Taxonomy" id="39966"/>
    <lineage>
        <taxon>Eukaryota</taxon>
        <taxon>Fungi</taxon>
        <taxon>Dikarya</taxon>
        <taxon>Basidiomycota</taxon>
        <taxon>Agaricomycotina</taxon>
        <taxon>Agaricomycetes</taxon>
        <taxon>Agaricomycetidae</taxon>
        <taxon>Agaricales</taxon>
        <taxon>Tricholomatineae</taxon>
        <taxon>Lyophyllaceae</taxon>
        <taxon>Hypsizygus</taxon>
    </lineage>
</organism>
<dbReference type="GO" id="GO:0051301">
    <property type="term" value="P:cell division"/>
    <property type="evidence" value="ECO:0007669"/>
    <property type="project" value="UniProtKB-KW"/>
</dbReference>
<keyword evidence="6" id="KW-0131">Cell cycle</keyword>
<dbReference type="PANTHER" id="PTHR10763">
    <property type="entry name" value="CELL DIVISION CONTROL PROTEIN 6-RELATED"/>
    <property type="match status" value="1"/>
</dbReference>
<proteinExistence type="inferred from homology"/>
<dbReference type="STRING" id="39966.A0A369J891"/>
<feature type="domain" description="AAA+ ATPase" evidence="5">
    <location>
        <begin position="219"/>
        <end position="381"/>
    </location>
</feature>
<keyword evidence="7" id="KW-1185">Reference proteome</keyword>
<feature type="region of interest" description="Disordered" evidence="4">
    <location>
        <begin position="540"/>
        <end position="569"/>
    </location>
</feature>
<reference evidence="6" key="1">
    <citation type="submission" date="2018-04" db="EMBL/GenBank/DDBJ databases">
        <title>Whole genome sequencing of Hypsizygus marmoreus.</title>
        <authorList>
            <person name="Choi I.-G."/>
            <person name="Min B."/>
            <person name="Kim J.-G."/>
            <person name="Kim S."/>
            <person name="Oh Y.-L."/>
            <person name="Kong W.-S."/>
            <person name="Park H."/>
            <person name="Jeong J."/>
            <person name="Song E.-S."/>
        </authorList>
    </citation>
    <scope>NUCLEOTIDE SEQUENCE [LARGE SCALE GENOMIC DNA]</scope>
    <source>
        <strain evidence="6">51987-8</strain>
    </source>
</reference>
<dbReference type="Pfam" id="PF13401">
    <property type="entry name" value="AAA_22"/>
    <property type="match status" value="1"/>
</dbReference>
<evidence type="ECO:0000259" key="5">
    <source>
        <dbReference type="SMART" id="SM00382"/>
    </source>
</evidence>
<dbReference type="PANTHER" id="PTHR10763:SF26">
    <property type="entry name" value="CELL DIVISION CONTROL PROTEIN 6 HOMOLOG"/>
    <property type="match status" value="1"/>
</dbReference>
<keyword evidence="2" id="KW-0235">DNA replication</keyword>
<dbReference type="SMART" id="SM00382">
    <property type="entry name" value="AAA"/>
    <property type="match status" value="1"/>
</dbReference>
<dbReference type="Gene3D" id="3.40.50.300">
    <property type="entry name" value="P-loop containing nucleotide triphosphate hydrolases"/>
    <property type="match status" value="1"/>
</dbReference>
<evidence type="ECO:0000256" key="1">
    <source>
        <dbReference type="ARBA" id="ARBA00006184"/>
    </source>
</evidence>
<dbReference type="Gene3D" id="1.10.8.60">
    <property type="match status" value="1"/>
</dbReference>